<dbReference type="EMBL" id="JAGQHR010000315">
    <property type="protein sequence ID" value="MCA9728174.1"/>
    <property type="molecule type" value="Genomic_DNA"/>
</dbReference>
<dbReference type="FunFam" id="3.40.50.2300:FF:000018">
    <property type="entry name" value="DNA-binding transcriptional regulator NtrC"/>
    <property type="match status" value="1"/>
</dbReference>
<dbReference type="PANTHER" id="PTHR44591:SF3">
    <property type="entry name" value="RESPONSE REGULATORY DOMAIN-CONTAINING PROTEIN"/>
    <property type="match status" value="1"/>
</dbReference>
<dbReference type="AlphaFoldDB" id="A0A956RR41"/>
<organism evidence="6 7">
    <name type="scientific">Eiseniibacteriota bacterium</name>
    <dbReference type="NCBI Taxonomy" id="2212470"/>
    <lineage>
        <taxon>Bacteria</taxon>
        <taxon>Candidatus Eiseniibacteriota</taxon>
    </lineage>
</organism>
<dbReference type="Pfam" id="PF00072">
    <property type="entry name" value="Response_reg"/>
    <property type="match status" value="1"/>
</dbReference>
<keyword evidence="2" id="KW-0805">Transcription regulation</keyword>
<evidence type="ECO:0000256" key="4">
    <source>
        <dbReference type="PROSITE-ProRule" id="PRU00169"/>
    </source>
</evidence>
<protein>
    <submittedName>
        <fullName evidence="6">Sigma-54-dependent Fis family transcriptional regulator</fullName>
    </submittedName>
</protein>
<feature type="domain" description="Response regulatory" evidence="5">
    <location>
        <begin position="6"/>
        <end position="120"/>
    </location>
</feature>
<reference evidence="6" key="1">
    <citation type="submission" date="2020-04" db="EMBL/GenBank/DDBJ databases">
        <authorList>
            <person name="Zhang T."/>
        </authorList>
    </citation>
    <scope>NUCLEOTIDE SEQUENCE</scope>
    <source>
        <strain evidence="6">HKST-UBA01</strain>
    </source>
</reference>
<dbReference type="PANTHER" id="PTHR44591">
    <property type="entry name" value="STRESS RESPONSE REGULATOR PROTEIN 1"/>
    <property type="match status" value="1"/>
</dbReference>
<dbReference type="SUPFAM" id="SSF52172">
    <property type="entry name" value="CheY-like"/>
    <property type="match status" value="1"/>
</dbReference>
<evidence type="ECO:0000313" key="6">
    <source>
        <dbReference type="EMBL" id="MCA9728174.1"/>
    </source>
</evidence>
<dbReference type="CDD" id="cd17536">
    <property type="entry name" value="REC_YesN-like"/>
    <property type="match status" value="1"/>
</dbReference>
<dbReference type="InterPro" id="IPR011006">
    <property type="entry name" value="CheY-like_superfamily"/>
</dbReference>
<evidence type="ECO:0000256" key="2">
    <source>
        <dbReference type="ARBA" id="ARBA00023015"/>
    </source>
</evidence>
<reference evidence="6" key="2">
    <citation type="journal article" date="2021" name="Microbiome">
        <title>Successional dynamics and alternative stable states in a saline activated sludge microbial community over 9 years.</title>
        <authorList>
            <person name="Wang Y."/>
            <person name="Ye J."/>
            <person name="Ju F."/>
            <person name="Liu L."/>
            <person name="Boyd J.A."/>
            <person name="Deng Y."/>
            <person name="Parks D.H."/>
            <person name="Jiang X."/>
            <person name="Yin X."/>
            <person name="Woodcroft B.J."/>
            <person name="Tyson G.W."/>
            <person name="Hugenholtz P."/>
            <person name="Polz M.F."/>
            <person name="Zhang T."/>
        </authorList>
    </citation>
    <scope>NUCLEOTIDE SEQUENCE</scope>
    <source>
        <strain evidence="6">HKST-UBA01</strain>
    </source>
</reference>
<feature type="modified residue" description="4-aspartylphosphate" evidence="4">
    <location>
        <position position="55"/>
    </location>
</feature>
<dbReference type="Gene3D" id="3.40.50.2300">
    <property type="match status" value="1"/>
</dbReference>
<dbReference type="InterPro" id="IPR001789">
    <property type="entry name" value="Sig_transdc_resp-reg_receiver"/>
</dbReference>
<keyword evidence="3" id="KW-0804">Transcription</keyword>
<feature type="non-terminal residue" evidence="6">
    <location>
        <position position="155"/>
    </location>
</feature>
<dbReference type="InterPro" id="IPR050595">
    <property type="entry name" value="Bact_response_regulator"/>
</dbReference>
<sequence>MERARKILVVDDEEPIRKGLSRIVTGLGHEVEVAPDAAEGLEKAMVSNPDLLITDLHMPGRNGLQLMQDLRERGMETTTIVLTAHGSIDSAVEATRRGVYDYLVKPIEPERIQTVILKALEHAAMREEVLHLRRELVRTGQFQRLVGRSPVMREL</sequence>
<accession>A0A956RR41</accession>
<dbReference type="GO" id="GO:0000160">
    <property type="term" value="P:phosphorelay signal transduction system"/>
    <property type="evidence" value="ECO:0007669"/>
    <property type="project" value="InterPro"/>
</dbReference>
<evidence type="ECO:0000256" key="3">
    <source>
        <dbReference type="ARBA" id="ARBA00023163"/>
    </source>
</evidence>
<dbReference type="PROSITE" id="PS50110">
    <property type="entry name" value="RESPONSE_REGULATORY"/>
    <property type="match status" value="1"/>
</dbReference>
<gene>
    <name evidence="6" type="ORF">KC729_10855</name>
</gene>
<evidence type="ECO:0000313" key="7">
    <source>
        <dbReference type="Proteomes" id="UP000697710"/>
    </source>
</evidence>
<dbReference type="Proteomes" id="UP000697710">
    <property type="component" value="Unassembled WGS sequence"/>
</dbReference>
<keyword evidence="1 4" id="KW-0597">Phosphoprotein</keyword>
<evidence type="ECO:0000259" key="5">
    <source>
        <dbReference type="PROSITE" id="PS50110"/>
    </source>
</evidence>
<comment type="caution">
    <text evidence="6">The sequence shown here is derived from an EMBL/GenBank/DDBJ whole genome shotgun (WGS) entry which is preliminary data.</text>
</comment>
<name>A0A956RR41_UNCEI</name>
<evidence type="ECO:0000256" key="1">
    <source>
        <dbReference type="ARBA" id="ARBA00022553"/>
    </source>
</evidence>
<proteinExistence type="predicted"/>
<dbReference type="SMART" id="SM00448">
    <property type="entry name" value="REC"/>
    <property type="match status" value="1"/>
</dbReference>